<evidence type="ECO:0000256" key="1">
    <source>
        <dbReference type="SAM" id="SignalP"/>
    </source>
</evidence>
<dbReference type="InterPro" id="IPR013431">
    <property type="entry name" value="Delta_60_rpt"/>
</dbReference>
<dbReference type="AlphaFoldDB" id="A0A2P1PPG6"/>
<dbReference type="RefSeq" id="WP_106890668.1">
    <property type="nucleotide sequence ID" value="NZ_CP027860.1"/>
</dbReference>
<organism evidence="2 3">
    <name type="scientific">Ahniella affigens</name>
    <dbReference type="NCBI Taxonomy" id="2021234"/>
    <lineage>
        <taxon>Bacteria</taxon>
        <taxon>Pseudomonadati</taxon>
        <taxon>Pseudomonadota</taxon>
        <taxon>Gammaproteobacteria</taxon>
        <taxon>Lysobacterales</taxon>
        <taxon>Rhodanobacteraceae</taxon>
        <taxon>Ahniella</taxon>
    </lineage>
</organism>
<dbReference type="Proteomes" id="UP000241074">
    <property type="component" value="Chromosome"/>
</dbReference>
<evidence type="ECO:0008006" key="4">
    <source>
        <dbReference type="Google" id="ProtNLM"/>
    </source>
</evidence>
<protein>
    <recommendedName>
        <fullName evidence="4">Delta-60 repeat domain-containing protein</fullName>
    </recommendedName>
</protein>
<accession>A0A2P1PPG6</accession>
<dbReference type="EMBL" id="CP027860">
    <property type="protein sequence ID" value="AVP96740.1"/>
    <property type="molecule type" value="Genomic_DNA"/>
</dbReference>
<dbReference type="Gene3D" id="2.80.10.50">
    <property type="match status" value="1"/>
</dbReference>
<dbReference type="KEGG" id="xba:C7S18_05795"/>
<name>A0A2P1PPG6_9GAMM</name>
<keyword evidence="3" id="KW-1185">Reference proteome</keyword>
<reference evidence="2 3" key="1">
    <citation type="submission" date="2018-03" db="EMBL/GenBank/DDBJ databases">
        <title>Ahniella affigens gen. nov., sp. nov., a gammaproteobacterium isolated from sandy soil near a stream.</title>
        <authorList>
            <person name="Ko Y."/>
            <person name="Kim J.-H."/>
        </authorList>
    </citation>
    <scope>NUCLEOTIDE SEQUENCE [LARGE SCALE GENOMIC DNA]</scope>
    <source>
        <strain evidence="2 3">D13</strain>
    </source>
</reference>
<feature type="chain" id="PRO_5015121977" description="Delta-60 repeat domain-containing protein" evidence="1">
    <location>
        <begin position="32"/>
        <end position="465"/>
    </location>
</feature>
<reference evidence="2 3" key="2">
    <citation type="submission" date="2018-03" db="EMBL/GenBank/DDBJ databases">
        <authorList>
            <person name="Keele B.F."/>
        </authorList>
    </citation>
    <scope>NUCLEOTIDE SEQUENCE [LARGE SCALE GENOMIC DNA]</scope>
    <source>
        <strain evidence="2 3">D13</strain>
    </source>
</reference>
<evidence type="ECO:0000313" key="3">
    <source>
        <dbReference type="Proteomes" id="UP000241074"/>
    </source>
</evidence>
<evidence type="ECO:0000313" key="2">
    <source>
        <dbReference type="EMBL" id="AVP96740.1"/>
    </source>
</evidence>
<feature type="signal peptide" evidence="1">
    <location>
        <begin position="1"/>
        <end position="31"/>
    </location>
</feature>
<dbReference type="OrthoDB" id="5948250at2"/>
<gene>
    <name evidence="2" type="ORF">C7S18_05795</name>
</gene>
<proteinExistence type="predicted"/>
<keyword evidence="1" id="KW-0732">Signal</keyword>
<dbReference type="SUPFAM" id="SSF69304">
    <property type="entry name" value="Tricorn protease N-terminal domain"/>
    <property type="match status" value="1"/>
</dbReference>
<sequence>MKHDQFRTAKFDFLRATILLIALVLASVASAQNAGINRAFGTNGIASLRDPANGQARYLGLGACATSGNRLNVVTSSSEQLLTIFRLQPDGTSDTSFGTNGLVNTVVPPSSYDEGKVSCMSDGRMLVVRMVPGAGTDTNVQLLRLNANGTLDTSFASTGILTVDFDEHASGLGDLEFPLGLNLEADGSSLVTGRVYRADGSSRPGLVRVDSNGSVAFVRLYDTLTGVTPVYATSANIGPNGRIWMVGGGNPTSTPFNSWFRTELDVATGNVVQTFVGSDGNYIVDGGRVLPNGIMVVAGKYVPQSQPGGAYQPRLVVFRTTGASVVPLPLPSPVSDFEPTLSPYPGRAIAIPTSDNRVLFGAPIGDQSGNFELATYAAIIELGADSSGDRVDTRFGQNGATQFAYRTATPCANGAPPLQRPVRFSNWLNRPVVAGIHATTCALNPRNAFAARLLAPEDVLSNGFE</sequence>
<dbReference type="Pfam" id="PF17164">
    <property type="entry name" value="DUF5122"/>
    <property type="match status" value="2"/>
</dbReference>